<dbReference type="EMBL" id="VCPD01000004">
    <property type="protein sequence ID" value="TMV07004.1"/>
    <property type="molecule type" value="Genomic_DNA"/>
</dbReference>
<gene>
    <name evidence="3" type="ORF">FGK63_12880</name>
</gene>
<feature type="region of interest" description="Disordered" evidence="1">
    <location>
        <begin position="1"/>
        <end position="28"/>
    </location>
</feature>
<evidence type="ECO:0000256" key="1">
    <source>
        <dbReference type="SAM" id="MobiDB-lite"/>
    </source>
</evidence>
<dbReference type="Gene3D" id="2.160.20.10">
    <property type="entry name" value="Single-stranded right-handed beta-helix, Pectin lyase-like"/>
    <property type="match status" value="1"/>
</dbReference>
<proteinExistence type="predicted"/>
<dbReference type="InterPro" id="IPR006626">
    <property type="entry name" value="PbH1"/>
</dbReference>
<reference evidence="3 4" key="1">
    <citation type="submission" date="2019-05" db="EMBL/GenBank/DDBJ databases">
        <title>Ruegeria sp. nov., isolated from tidal flat.</title>
        <authorList>
            <person name="Kim W."/>
        </authorList>
    </citation>
    <scope>NUCLEOTIDE SEQUENCE [LARGE SCALE GENOMIC DNA]</scope>
    <source>
        <strain evidence="3 4">CAU 1488</strain>
    </source>
</reference>
<evidence type="ECO:0000313" key="4">
    <source>
        <dbReference type="Proteomes" id="UP001193035"/>
    </source>
</evidence>
<dbReference type="SUPFAM" id="SSF51126">
    <property type="entry name" value="Pectin lyase-like"/>
    <property type="match status" value="1"/>
</dbReference>
<dbReference type="InterPro" id="IPR011050">
    <property type="entry name" value="Pectin_lyase_fold/virulence"/>
</dbReference>
<name>A0ABY2WW73_9RHOB</name>
<feature type="domain" description="Right handed beta helix" evidence="2">
    <location>
        <begin position="160"/>
        <end position="343"/>
    </location>
</feature>
<dbReference type="Pfam" id="PF13229">
    <property type="entry name" value="Beta_helix"/>
    <property type="match status" value="1"/>
</dbReference>
<dbReference type="InterPro" id="IPR012334">
    <property type="entry name" value="Pectin_lyas_fold"/>
</dbReference>
<comment type="caution">
    <text evidence="3">The sequence shown here is derived from an EMBL/GenBank/DDBJ whole genome shotgun (WGS) entry which is preliminary data.</text>
</comment>
<keyword evidence="4" id="KW-1185">Reference proteome</keyword>
<organism evidence="3 4">
    <name type="scientific">Ruegeria sediminis</name>
    <dbReference type="NCBI Taxonomy" id="2583820"/>
    <lineage>
        <taxon>Bacteria</taxon>
        <taxon>Pseudomonadati</taxon>
        <taxon>Pseudomonadota</taxon>
        <taxon>Alphaproteobacteria</taxon>
        <taxon>Rhodobacterales</taxon>
        <taxon>Roseobacteraceae</taxon>
        <taxon>Ruegeria</taxon>
    </lineage>
</organism>
<accession>A0ABY2WW73</accession>
<protein>
    <recommendedName>
        <fullName evidence="2">Right handed beta helix domain-containing protein</fullName>
    </recommendedName>
</protein>
<dbReference type="Proteomes" id="UP001193035">
    <property type="component" value="Unassembled WGS sequence"/>
</dbReference>
<evidence type="ECO:0000313" key="3">
    <source>
        <dbReference type="EMBL" id="TMV07004.1"/>
    </source>
</evidence>
<evidence type="ECO:0000259" key="2">
    <source>
        <dbReference type="Pfam" id="PF13229"/>
    </source>
</evidence>
<dbReference type="SMART" id="SM00710">
    <property type="entry name" value="PbH1"/>
    <property type="match status" value="6"/>
</dbReference>
<sequence>MTTWTRLSPDRRIGPVTKGMKSGRHMRSKHNPVGLLACTAVLLLALSTQLSAAPACSGNKITTTAAGAGQGQVIRNAAELSAALRKARGGETLALAGGNYGTLKIRATFGKSVTIRSANPKSPACFSKLHLSGVRNIVLDGLVFDYAFTQGDKDSFSPFIIKASSDVTIANSVFDGDYNAGVGHGRGLRITDSASVSILNSTFRKWWKAITGGNTSNLILRGNNIYDVRSDGMAFGGISGLVVEANRLHNFRGVQGRDHRDMLQIMRSSGLRSTDVVIRDNIFDIGRGDYTQTIFMGSSGKNMNDPNMRHQNVAIENNVIYNAHVHGISVDGVDNLSIRRNTIIRVRRAEGGNVSIPRINVLSSKYVVIEKNVVSSIGGFENQRDWVVIENAFVQDESPSAQGYYDREFIYYATGPKNGYFEYGVRPGGRIHRLDAGSTLVRNYPSSRR</sequence>
<dbReference type="InterPro" id="IPR039448">
    <property type="entry name" value="Beta_helix"/>
</dbReference>